<evidence type="ECO:0000256" key="20">
    <source>
        <dbReference type="SAM" id="MobiDB-lite"/>
    </source>
</evidence>
<feature type="binding site" evidence="16">
    <location>
        <position position="475"/>
    </location>
    <ligand>
        <name>ATP</name>
        <dbReference type="ChEBI" id="CHEBI:30616"/>
    </ligand>
</feature>
<feature type="binding site" evidence="17">
    <location>
        <position position="474"/>
    </location>
    <ligand>
        <name>Mg(2+)</name>
        <dbReference type="ChEBI" id="CHEBI:18420"/>
    </ligand>
</feature>
<dbReference type="GO" id="GO:0045332">
    <property type="term" value="P:phospholipid translocation"/>
    <property type="evidence" value="ECO:0007669"/>
    <property type="project" value="TreeGrafter"/>
</dbReference>
<keyword evidence="6 17" id="KW-0479">Metal-binding</keyword>
<feature type="transmembrane region" description="Helical" evidence="18">
    <location>
        <begin position="57"/>
        <end position="74"/>
    </location>
</feature>
<dbReference type="PANTHER" id="PTHR24092">
    <property type="entry name" value="PROBABLE PHOSPHOLIPID-TRANSPORTING ATPASE"/>
    <property type="match status" value="1"/>
</dbReference>
<dbReference type="SUPFAM" id="SSF81665">
    <property type="entry name" value="Calcium ATPase, transmembrane domain M"/>
    <property type="match status" value="1"/>
</dbReference>
<feature type="transmembrane region" description="Helical" evidence="18">
    <location>
        <begin position="1067"/>
        <end position="1086"/>
    </location>
</feature>
<dbReference type="EC" id="7.6.2.1" evidence="18"/>
<evidence type="ECO:0000256" key="1">
    <source>
        <dbReference type="ARBA" id="ARBA00004127"/>
    </source>
</evidence>
<feature type="binding site" evidence="16">
    <location>
        <position position="893"/>
    </location>
    <ligand>
        <name>ATP</name>
        <dbReference type="ChEBI" id="CHEBI:30616"/>
    </ligand>
</feature>
<evidence type="ECO:0000256" key="7">
    <source>
        <dbReference type="ARBA" id="ARBA00022741"/>
    </source>
</evidence>
<keyword evidence="5 18" id="KW-0812">Transmembrane</keyword>
<dbReference type="InterPro" id="IPR059000">
    <property type="entry name" value="ATPase_P-type_domA"/>
</dbReference>
<keyword evidence="3" id="KW-0813">Transport</keyword>
<keyword evidence="7 16" id="KW-0547">Nucleotide-binding</keyword>
<comment type="caution">
    <text evidence="24">The sequence shown here is derived from an EMBL/GenBank/DDBJ whole genome shotgun (WGS) entry which is preliminary data.</text>
</comment>
<keyword evidence="25" id="KW-1185">Reference proteome</keyword>
<comment type="subcellular location">
    <subcellularLocation>
        <location evidence="1">Endomembrane system</location>
        <topology evidence="1">Multi-pass membrane protein</topology>
    </subcellularLocation>
    <subcellularLocation>
        <location evidence="18">Membrane</location>
        <topology evidence="18">Multi-pass membrane protein</topology>
    </subcellularLocation>
</comment>
<evidence type="ECO:0000256" key="17">
    <source>
        <dbReference type="PIRSR" id="PIRSR606539-3"/>
    </source>
</evidence>
<evidence type="ECO:0000313" key="24">
    <source>
        <dbReference type="EMBL" id="ORY60443.1"/>
    </source>
</evidence>
<keyword evidence="9 17" id="KW-0460">Magnesium</keyword>
<keyword evidence="10 18" id="KW-1278">Translocase</keyword>
<evidence type="ECO:0000256" key="4">
    <source>
        <dbReference type="ARBA" id="ARBA00022553"/>
    </source>
</evidence>
<proteinExistence type="inferred from homology"/>
<evidence type="ECO:0000256" key="8">
    <source>
        <dbReference type="ARBA" id="ARBA00022840"/>
    </source>
</evidence>
<feature type="binding site" evidence="16">
    <location>
        <position position="695"/>
    </location>
    <ligand>
        <name>ATP</name>
        <dbReference type="ChEBI" id="CHEBI:30616"/>
    </ligand>
</feature>
<evidence type="ECO:0000256" key="10">
    <source>
        <dbReference type="ARBA" id="ARBA00022967"/>
    </source>
</evidence>
<reference evidence="24 25" key="1">
    <citation type="submission" date="2016-08" db="EMBL/GenBank/DDBJ databases">
        <title>A Parts List for Fungal Cellulosomes Revealed by Comparative Genomics.</title>
        <authorList>
            <consortium name="DOE Joint Genome Institute"/>
            <person name="Haitjema C.H."/>
            <person name="Gilmore S.P."/>
            <person name="Henske J.K."/>
            <person name="Solomon K.V."/>
            <person name="De Groot R."/>
            <person name="Kuo A."/>
            <person name="Mondo S.J."/>
            <person name="Salamov A.A."/>
            <person name="Labutti K."/>
            <person name="Zhao Z."/>
            <person name="Chiniquy J."/>
            <person name="Barry K."/>
            <person name="Brewer H.M."/>
            <person name="Purvine S.O."/>
            <person name="Wright A.T."/>
            <person name="Boxma B."/>
            <person name="Van Alen T."/>
            <person name="Hackstein J.H."/>
            <person name="Baker S.E."/>
            <person name="Grigoriev I.V."/>
            <person name="O'Malley M.A."/>
        </authorList>
    </citation>
    <scope>NUCLEOTIDE SEQUENCE [LARGE SCALE GENOMIC DNA]</scope>
    <source>
        <strain evidence="24 25">G1</strain>
    </source>
</reference>
<dbReference type="InterPro" id="IPR032630">
    <property type="entry name" value="P_typ_ATPase_c"/>
</dbReference>
<sequence length="1304" mass="149074">MTVGVERRVFINTNLPPSMVDRFGAQLFSYPKNKIKTSKYTILNFLPKNLYEQCRRVANLFFIFLIIFQFVPVFQEMDPLWAIVPLAGVMLVTALKDGYEDLKRHQMDTGLNNSITYIPQGWKNLNYPSVNLSWKNYIFSTIYWYFRKQFKPKVRRMKRFKQTRPAALTIASMIGKDTIPLDKGTNEGWRKILWKYVRVGDIVCIRNNEMVPADIVVLSTCEKDNICYTETKSLDGETSLKIRKGPEETAYISTVEEAKEFKGFIDAEKPTPELQRFTGVLTIPTTAPQSPKSGDEEVIYPEGEKSIPLTVNNLLLRGSILRNTEWVIGVVIYTGSDTKVILGSGKTPSKRSKIEKTMNPQVLFNFVILFALSIITSAVHYFVFSDWRKRNVPWINYKNSPVKSMIFALGNAVILLQTIIPISLYVTIEIVKMIHTFWISGDNDMYYEPHDEACLVKTWTISDDLGQIEYIFSDKTGTLTQNKMEFRRCSINGKVYGIKGTDVSLQGKNIDLVRAKEAEVEKTMRQQMKKFYSNPYLSDKPGLPFIDENLFADLEMNNEQSQFIKQFFTHMAICHTVLSPKSKDPSDFVYGAESPDEQSLVSTSKDLGFIFTGRDTNHIYLNIQGEEMTFKLLNIIEFNSTRKRMSVIVQDPRNNDILLYCKGADNIIYERLKEKNDLSNVTLTHLEEFAKEGLRTLCIAYRIIPQEEYRLWNEEYMEAAKAMENREEKVRNVSEKIEKNLTLIGATAIEDRLQDGVPDCIDTLLAAGIKIWVLTGDKFETAVNIGYASNLLKKNMVLLMIRNSDNPDELKEQLFTALNQIEQGGSFGMIIEGLALRSVFDNEDFKKLFLTIGIKCHAVICCRVAPKQKAEVVKLIKSHLNAMCLSIGDGANDVSMIQEANVGVGIAGEEGMQAAMSSDYVIGQFRFLKKLLLVHGRWSYLRIANCVLNFFFKNMVWTFIMFYFQLVNGFSATMIFDYPLWMYYNLIFTVLPVAVIGVLDQDVKAKTALRIPQIYASTKEKQTLFTGKRFFLFVLNAVYLSVISFVIPFCMTLKGALPIGYDDDKKLIGNIIACYGIIVANLTALMYMHSWDFVGTTIVLIETISFFLYIPSAKGFDPETPDLNCLYKLPSFWIGLVLTVILCLLPFIVVRFAKSLFCPDDLTIVKEMEYRKINYTSLTEPKGIDSPMSASTSTCQTPPLSFISNFSDHDTIPLKKTLSAPAFSDKFAYYRRMSLYDTKTKTEIHNTGYAFSYSEFTQSKEDDNREEDKTPEIIIPEAERKKQKLFNRHSMFIPPNQFSEDDNE</sequence>
<dbReference type="InterPro" id="IPR032631">
    <property type="entry name" value="P-type_ATPase_N"/>
</dbReference>
<evidence type="ECO:0000259" key="21">
    <source>
        <dbReference type="Pfam" id="PF00122"/>
    </source>
</evidence>
<evidence type="ECO:0000256" key="19">
    <source>
        <dbReference type="SAM" id="Coils"/>
    </source>
</evidence>
<dbReference type="SUPFAM" id="SSF81660">
    <property type="entry name" value="Metal cation-transporting ATPase, ATP-binding domain N"/>
    <property type="match status" value="1"/>
</dbReference>
<feature type="transmembrane region" description="Helical" evidence="18">
    <location>
        <begin position="80"/>
        <end position="99"/>
    </location>
</feature>
<dbReference type="OrthoDB" id="377733at2759"/>
<dbReference type="FunFam" id="3.40.1110.10:FF:000087">
    <property type="entry name" value="Phospholipid-transporting ATPase"/>
    <property type="match status" value="1"/>
</dbReference>
<dbReference type="InterPro" id="IPR036412">
    <property type="entry name" value="HAD-like_sf"/>
</dbReference>
<feature type="transmembrane region" description="Helical" evidence="18">
    <location>
        <begin position="1132"/>
        <end position="1153"/>
    </location>
</feature>
<evidence type="ECO:0000256" key="18">
    <source>
        <dbReference type="RuleBase" id="RU362033"/>
    </source>
</evidence>
<dbReference type="EMBL" id="MCOG01000061">
    <property type="protein sequence ID" value="ORY60443.1"/>
    <property type="molecule type" value="Genomic_DNA"/>
</dbReference>
<comment type="catalytic activity">
    <reaction evidence="13 18">
        <text>ATP + H2O + phospholipidSide 1 = ADP + phosphate + phospholipidSide 2.</text>
        <dbReference type="EC" id="7.6.2.1"/>
    </reaction>
</comment>
<evidence type="ECO:0000259" key="23">
    <source>
        <dbReference type="Pfam" id="PF16212"/>
    </source>
</evidence>
<feature type="active site" description="4-aspartylphosphate intermediate" evidence="15">
    <location>
        <position position="474"/>
    </location>
</feature>
<comment type="catalytic activity">
    <reaction evidence="14">
        <text>a 1,2-diacyl-sn-glycero-3-phosphoethanolamine(out) + ATP + H2O = a 1,2-diacyl-sn-glycero-3-phosphoethanolamine(in) + ADP + phosphate + H(+)</text>
        <dbReference type="Rhea" id="RHEA:66132"/>
        <dbReference type="ChEBI" id="CHEBI:15377"/>
        <dbReference type="ChEBI" id="CHEBI:15378"/>
        <dbReference type="ChEBI" id="CHEBI:30616"/>
        <dbReference type="ChEBI" id="CHEBI:43474"/>
        <dbReference type="ChEBI" id="CHEBI:64612"/>
        <dbReference type="ChEBI" id="CHEBI:456216"/>
    </reaction>
    <physiologicalReaction direction="left-to-right" evidence="14">
        <dbReference type="Rhea" id="RHEA:66133"/>
    </physiologicalReaction>
</comment>
<accession>A0A1Y2DMD0</accession>
<evidence type="ECO:0000313" key="25">
    <source>
        <dbReference type="Proteomes" id="UP000193920"/>
    </source>
</evidence>
<feature type="transmembrane region" description="Helical" evidence="18">
    <location>
        <begin position="1030"/>
        <end position="1047"/>
    </location>
</feature>
<feature type="coiled-coil region" evidence="19">
    <location>
        <begin position="713"/>
        <end position="740"/>
    </location>
</feature>
<dbReference type="InterPro" id="IPR006539">
    <property type="entry name" value="P-type_ATPase_IV"/>
</dbReference>
<feature type="binding site" evidence="17">
    <location>
        <position position="893"/>
    </location>
    <ligand>
        <name>Mg(2+)</name>
        <dbReference type="ChEBI" id="CHEBI:18420"/>
    </ligand>
</feature>
<evidence type="ECO:0000256" key="14">
    <source>
        <dbReference type="ARBA" id="ARBA00049128"/>
    </source>
</evidence>
<feature type="transmembrane region" description="Helical" evidence="18">
    <location>
        <begin position="1093"/>
        <end position="1112"/>
    </location>
</feature>
<dbReference type="FunFam" id="3.40.50.1000:FF:000014">
    <property type="entry name" value="Phospholipid-transporting ATPase"/>
    <property type="match status" value="1"/>
</dbReference>
<dbReference type="Gene3D" id="1.20.1110.10">
    <property type="entry name" value="Calcium-transporting ATPase, transmembrane domain"/>
    <property type="match status" value="1"/>
</dbReference>
<dbReference type="NCBIfam" id="TIGR01494">
    <property type="entry name" value="ATPase_P-type"/>
    <property type="match status" value="2"/>
</dbReference>
<feature type="binding site" evidence="16">
    <location>
        <position position="476"/>
    </location>
    <ligand>
        <name>ATP</name>
        <dbReference type="ChEBI" id="CHEBI:30616"/>
    </ligand>
</feature>
<dbReference type="NCBIfam" id="TIGR01652">
    <property type="entry name" value="ATPase-Plipid"/>
    <property type="match status" value="1"/>
</dbReference>
<feature type="binding site" evidence="17">
    <location>
        <position position="889"/>
    </location>
    <ligand>
        <name>Mg(2+)</name>
        <dbReference type="ChEBI" id="CHEBI:18420"/>
    </ligand>
</feature>
<feature type="compositionally biased region" description="Basic and acidic residues" evidence="20">
    <location>
        <begin position="1258"/>
        <end position="1271"/>
    </location>
</feature>
<feature type="binding site" evidence="16">
    <location>
        <position position="869"/>
    </location>
    <ligand>
        <name>ATP</name>
        <dbReference type="ChEBI" id="CHEBI:30616"/>
    </ligand>
</feature>
<dbReference type="PANTHER" id="PTHR24092:SF180">
    <property type="entry name" value="PHOSPHOLIPID-TRANSPORTING ATPASE DNF1-RELATED"/>
    <property type="match status" value="1"/>
</dbReference>
<evidence type="ECO:0000256" key="15">
    <source>
        <dbReference type="PIRSR" id="PIRSR606539-1"/>
    </source>
</evidence>
<dbReference type="SFLD" id="SFLDS00003">
    <property type="entry name" value="Haloacid_Dehalogenase"/>
    <property type="match status" value="1"/>
</dbReference>
<dbReference type="InterPro" id="IPR044492">
    <property type="entry name" value="P_typ_ATPase_HD_dom"/>
</dbReference>
<dbReference type="Gene3D" id="3.40.50.1000">
    <property type="entry name" value="HAD superfamily/HAD-like"/>
    <property type="match status" value="2"/>
</dbReference>
<dbReference type="SFLD" id="SFLDF00027">
    <property type="entry name" value="p-type_atpase"/>
    <property type="match status" value="1"/>
</dbReference>
<feature type="transmembrane region" description="Helical" evidence="18">
    <location>
        <begin position="362"/>
        <end position="384"/>
    </location>
</feature>
<feature type="transmembrane region" description="Helical" evidence="18">
    <location>
        <begin position="404"/>
        <end position="428"/>
    </location>
</feature>
<protein>
    <recommendedName>
        <fullName evidence="18">Phospholipid-transporting ATPase</fullName>
        <ecNumber evidence="18">7.6.2.1</ecNumber>
    </recommendedName>
</protein>
<dbReference type="PRINTS" id="PR00119">
    <property type="entry name" value="CATATPASE"/>
</dbReference>
<organism evidence="24 25">
    <name type="scientific">Neocallimastix californiae</name>
    <dbReference type="NCBI Taxonomy" id="1754190"/>
    <lineage>
        <taxon>Eukaryota</taxon>
        <taxon>Fungi</taxon>
        <taxon>Fungi incertae sedis</taxon>
        <taxon>Chytridiomycota</taxon>
        <taxon>Chytridiomycota incertae sedis</taxon>
        <taxon>Neocallimastigomycetes</taxon>
        <taxon>Neocallimastigales</taxon>
        <taxon>Neocallimastigaceae</taxon>
        <taxon>Neocallimastix</taxon>
    </lineage>
</organism>
<dbReference type="GO" id="GO:0140326">
    <property type="term" value="F:ATPase-coupled intramembrane lipid transporter activity"/>
    <property type="evidence" value="ECO:0007669"/>
    <property type="project" value="UniProtKB-EC"/>
</dbReference>
<dbReference type="InterPro" id="IPR023298">
    <property type="entry name" value="ATPase_P-typ_TM_dom_sf"/>
</dbReference>
<dbReference type="GO" id="GO:0012505">
    <property type="term" value="C:endomembrane system"/>
    <property type="evidence" value="ECO:0007669"/>
    <property type="project" value="UniProtKB-SubCell"/>
</dbReference>
<evidence type="ECO:0000256" key="2">
    <source>
        <dbReference type="ARBA" id="ARBA00008109"/>
    </source>
</evidence>
<dbReference type="SFLD" id="SFLDG00002">
    <property type="entry name" value="C1.7:_P-type_atpase_like"/>
    <property type="match status" value="1"/>
</dbReference>
<dbReference type="Pfam" id="PF13246">
    <property type="entry name" value="Cation_ATPase"/>
    <property type="match status" value="1"/>
</dbReference>
<dbReference type="Pfam" id="PF00122">
    <property type="entry name" value="E1-E2_ATPase"/>
    <property type="match status" value="1"/>
</dbReference>
<keyword evidence="11 18" id="KW-1133">Transmembrane helix</keyword>
<name>A0A1Y2DMD0_9FUNG</name>
<dbReference type="InterPro" id="IPR023299">
    <property type="entry name" value="ATPase_P-typ_cyto_dom_N"/>
</dbReference>
<dbReference type="SUPFAM" id="SSF81653">
    <property type="entry name" value="Calcium ATPase, transduction domain A"/>
    <property type="match status" value="1"/>
</dbReference>
<keyword evidence="8 16" id="KW-0067">ATP-binding</keyword>
<dbReference type="GO" id="GO:0005886">
    <property type="term" value="C:plasma membrane"/>
    <property type="evidence" value="ECO:0007669"/>
    <property type="project" value="TreeGrafter"/>
</dbReference>
<comment type="similarity">
    <text evidence="2 18">Belongs to the cation transport ATPase (P-type) (TC 3.A.3) family. Type IV subfamily.</text>
</comment>
<feature type="binding site" evidence="16">
    <location>
        <position position="777"/>
    </location>
    <ligand>
        <name>ATP</name>
        <dbReference type="ChEBI" id="CHEBI:30616"/>
    </ligand>
</feature>
<dbReference type="GO" id="GO:0005524">
    <property type="term" value="F:ATP binding"/>
    <property type="evidence" value="ECO:0007669"/>
    <property type="project" value="UniProtKB-UniRule"/>
</dbReference>
<feature type="binding site" evidence="16">
    <location>
        <position position="638"/>
    </location>
    <ligand>
        <name>ATP</name>
        <dbReference type="ChEBI" id="CHEBI:30616"/>
    </ligand>
</feature>
<feature type="binding site" evidence="17">
    <location>
        <position position="476"/>
    </location>
    <ligand>
        <name>Mg(2+)</name>
        <dbReference type="ChEBI" id="CHEBI:18420"/>
    </ligand>
</feature>
<dbReference type="STRING" id="1754190.A0A1Y2DMD0"/>
<dbReference type="Pfam" id="PF16212">
    <property type="entry name" value="PhoLip_ATPase_C"/>
    <property type="match status" value="1"/>
</dbReference>
<evidence type="ECO:0000256" key="12">
    <source>
        <dbReference type="ARBA" id="ARBA00023136"/>
    </source>
</evidence>
<feature type="binding site" evidence="16">
    <location>
        <position position="662"/>
    </location>
    <ligand>
        <name>ATP</name>
        <dbReference type="ChEBI" id="CHEBI:30616"/>
    </ligand>
</feature>
<dbReference type="InterPro" id="IPR001757">
    <property type="entry name" value="P_typ_ATPase"/>
</dbReference>
<keyword evidence="12 18" id="KW-0472">Membrane</keyword>
<dbReference type="InterPro" id="IPR008250">
    <property type="entry name" value="ATPase_P-typ_transduc_dom_A_sf"/>
</dbReference>
<dbReference type="GO" id="GO:0016887">
    <property type="term" value="F:ATP hydrolysis activity"/>
    <property type="evidence" value="ECO:0007669"/>
    <property type="project" value="InterPro"/>
</dbReference>
<evidence type="ECO:0000256" key="3">
    <source>
        <dbReference type="ARBA" id="ARBA00022448"/>
    </source>
</evidence>
<feature type="binding site" evidence="16">
    <location>
        <position position="775"/>
    </location>
    <ligand>
        <name>ATP</name>
        <dbReference type="ChEBI" id="CHEBI:30616"/>
    </ligand>
</feature>
<keyword evidence="4" id="KW-0597">Phosphoprotein</keyword>
<gene>
    <name evidence="24" type="ORF">LY90DRAFT_454227</name>
</gene>
<feature type="binding site" evidence="16">
    <location>
        <position position="776"/>
    </location>
    <ligand>
        <name>ATP</name>
        <dbReference type="ChEBI" id="CHEBI:30616"/>
    </ligand>
</feature>
<feature type="transmembrane region" description="Helical" evidence="18">
    <location>
        <begin position="980"/>
        <end position="999"/>
    </location>
</feature>
<dbReference type="FunFam" id="3.40.50.1000:FF:000001">
    <property type="entry name" value="Phospholipid-transporting ATPase IC"/>
    <property type="match status" value="1"/>
</dbReference>
<feature type="binding site" evidence="16">
    <location>
        <position position="892"/>
    </location>
    <ligand>
        <name>ATP</name>
        <dbReference type="ChEBI" id="CHEBI:30616"/>
    </ligand>
</feature>
<dbReference type="Pfam" id="PF16209">
    <property type="entry name" value="PhoLip_ATPase_N"/>
    <property type="match status" value="1"/>
</dbReference>
<evidence type="ECO:0000256" key="9">
    <source>
        <dbReference type="ARBA" id="ARBA00022842"/>
    </source>
</evidence>
<dbReference type="GO" id="GO:0000287">
    <property type="term" value="F:magnesium ion binding"/>
    <property type="evidence" value="ECO:0007669"/>
    <property type="project" value="UniProtKB-UniRule"/>
</dbReference>
<evidence type="ECO:0000256" key="11">
    <source>
        <dbReference type="ARBA" id="ARBA00022989"/>
    </source>
</evidence>
<evidence type="ECO:0000256" key="13">
    <source>
        <dbReference type="ARBA" id="ARBA00034036"/>
    </source>
</evidence>
<keyword evidence="19" id="KW-0175">Coiled coil</keyword>
<feature type="transmembrane region" description="Helical" evidence="18">
    <location>
        <begin position="939"/>
        <end position="960"/>
    </location>
</feature>
<dbReference type="Gene3D" id="3.40.1110.10">
    <property type="entry name" value="Calcium-transporting ATPase, cytoplasmic domain N"/>
    <property type="match status" value="2"/>
</dbReference>
<feature type="binding site" evidence="16">
    <location>
        <position position="474"/>
    </location>
    <ligand>
        <name>ATP</name>
        <dbReference type="ChEBI" id="CHEBI:30616"/>
    </ligand>
</feature>
<dbReference type="Proteomes" id="UP000193920">
    <property type="component" value="Unassembled WGS sequence"/>
</dbReference>
<feature type="domain" description="P-type ATPase A" evidence="21">
    <location>
        <begin position="186"/>
        <end position="276"/>
    </location>
</feature>
<dbReference type="InterPro" id="IPR023214">
    <property type="entry name" value="HAD_sf"/>
</dbReference>
<evidence type="ECO:0000259" key="22">
    <source>
        <dbReference type="Pfam" id="PF16209"/>
    </source>
</evidence>
<feature type="domain" description="P-type ATPase C-terminal" evidence="23">
    <location>
        <begin position="915"/>
        <end position="1159"/>
    </location>
</feature>
<feature type="binding site" evidence="16">
    <location>
        <position position="597"/>
    </location>
    <ligand>
        <name>ATP</name>
        <dbReference type="ChEBI" id="CHEBI:30616"/>
    </ligand>
</feature>
<dbReference type="PROSITE" id="PS00154">
    <property type="entry name" value="ATPASE_E1_E2"/>
    <property type="match status" value="1"/>
</dbReference>
<feature type="region of interest" description="Disordered" evidence="20">
    <location>
        <begin position="1258"/>
        <end position="1281"/>
    </location>
</feature>
<comment type="cofactor">
    <cofactor evidence="17">
        <name>Mg(2+)</name>
        <dbReference type="ChEBI" id="CHEBI:18420"/>
    </cofactor>
</comment>
<evidence type="ECO:0000256" key="5">
    <source>
        <dbReference type="ARBA" id="ARBA00022692"/>
    </source>
</evidence>
<dbReference type="Gene3D" id="2.70.150.10">
    <property type="entry name" value="Calcium-transporting ATPase, cytoplasmic transduction domain A"/>
    <property type="match status" value="2"/>
</dbReference>
<evidence type="ECO:0000256" key="16">
    <source>
        <dbReference type="PIRSR" id="PIRSR606539-2"/>
    </source>
</evidence>
<dbReference type="InterPro" id="IPR018303">
    <property type="entry name" value="ATPase_P-typ_P_site"/>
</dbReference>
<dbReference type="SUPFAM" id="SSF56784">
    <property type="entry name" value="HAD-like"/>
    <property type="match status" value="1"/>
</dbReference>
<feature type="domain" description="P-type ATPase N-terminal" evidence="22">
    <location>
        <begin position="28"/>
        <end position="80"/>
    </location>
</feature>
<feature type="binding site" evidence="16">
    <location>
        <position position="863"/>
    </location>
    <ligand>
        <name>ATP</name>
        <dbReference type="ChEBI" id="CHEBI:30616"/>
    </ligand>
</feature>
<evidence type="ECO:0000256" key="6">
    <source>
        <dbReference type="ARBA" id="ARBA00022723"/>
    </source>
</evidence>